<proteinExistence type="predicted"/>
<protein>
    <submittedName>
        <fullName evidence="2">Uncharacterized protein</fullName>
    </submittedName>
</protein>
<dbReference type="EMBL" id="BAABAT010000028">
    <property type="protein sequence ID" value="GAA4257709.1"/>
    <property type="molecule type" value="Genomic_DNA"/>
</dbReference>
<evidence type="ECO:0000313" key="2">
    <source>
        <dbReference type="EMBL" id="GAA4257709.1"/>
    </source>
</evidence>
<sequence length="83" mass="8652">MERVGGSPDLWSGRRWAVTVAVAVVLFVGLSLLSGLFGFTDNILWAPHDVGSAVALGVTVLPLVALAVLVVMALVRNKATPGR</sequence>
<evidence type="ECO:0000313" key="3">
    <source>
        <dbReference type="Proteomes" id="UP001500620"/>
    </source>
</evidence>
<keyword evidence="3" id="KW-1185">Reference proteome</keyword>
<accession>A0ABP8DJP0</accession>
<evidence type="ECO:0000256" key="1">
    <source>
        <dbReference type="SAM" id="Phobius"/>
    </source>
</evidence>
<name>A0ABP8DJP0_9ACTN</name>
<feature type="transmembrane region" description="Helical" evidence="1">
    <location>
        <begin position="51"/>
        <end position="75"/>
    </location>
</feature>
<organism evidence="2 3">
    <name type="scientific">Dactylosporangium darangshiense</name>
    <dbReference type="NCBI Taxonomy" id="579108"/>
    <lineage>
        <taxon>Bacteria</taxon>
        <taxon>Bacillati</taxon>
        <taxon>Actinomycetota</taxon>
        <taxon>Actinomycetes</taxon>
        <taxon>Micromonosporales</taxon>
        <taxon>Micromonosporaceae</taxon>
        <taxon>Dactylosporangium</taxon>
    </lineage>
</organism>
<feature type="transmembrane region" description="Helical" evidence="1">
    <location>
        <begin position="16"/>
        <end position="39"/>
    </location>
</feature>
<dbReference type="RefSeq" id="WP_345134697.1">
    <property type="nucleotide sequence ID" value="NZ_BAABAT010000028.1"/>
</dbReference>
<dbReference type="Proteomes" id="UP001500620">
    <property type="component" value="Unassembled WGS sequence"/>
</dbReference>
<keyword evidence="1" id="KW-0812">Transmembrane</keyword>
<reference evidence="3" key="1">
    <citation type="journal article" date="2019" name="Int. J. Syst. Evol. Microbiol.">
        <title>The Global Catalogue of Microorganisms (GCM) 10K type strain sequencing project: providing services to taxonomists for standard genome sequencing and annotation.</title>
        <authorList>
            <consortium name="The Broad Institute Genomics Platform"/>
            <consortium name="The Broad Institute Genome Sequencing Center for Infectious Disease"/>
            <person name="Wu L."/>
            <person name="Ma J."/>
        </authorList>
    </citation>
    <scope>NUCLEOTIDE SEQUENCE [LARGE SCALE GENOMIC DNA]</scope>
    <source>
        <strain evidence="3">JCM 17441</strain>
    </source>
</reference>
<keyword evidence="1" id="KW-1133">Transmembrane helix</keyword>
<keyword evidence="1" id="KW-0472">Membrane</keyword>
<comment type="caution">
    <text evidence="2">The sequence shown here is derived from an EMBL/GenBank/DDBJ whole genome shotgun (WGS) entry which is preliminary data.</text>
</comment>
<gene>
    <name evidence="2" type="ORF">GCM10022255_075580</name>
</gene>